<organism evidence="5 6">
    <name type="scientific">Mycolicibacterium pulveris</name>
    <name type="common">Mycobacterium pulveris</name>
    <dbReference type="NCBI Taxonomy" id="36813"/>
    <lineage>
        <taxon>Bacteria</taxon>
        <taxon>Bacillati</taxon>
        <taxon>Actinomycetota</taxon>
        <taxon>Actinomycetes</taxon>
        <taxon>Mycobacteriales</taxon>
        <taxon>Mycobacteriaceae</taxon>
        <taxon>Mycolicibacterium</taxon>
    </lineage>
</organism>
<accession>A0A7I7UEY2</accession>
<dbReference type="InterPro" id="IPR029058">
    <property type="entry name" value="AB_hydrolase_fold"/>
</dbReference>
<evidence type="ECO:0000313" key="5">
    <source>
        <dbReference type="EMBL" id="BBY80024.1"/>
    </source>
</evidence>
<dbReference type="SMART" id="SM01110">
    <property type="entry name" value="Cutinase"/>
    <property type="match status" value="1"/>
</dbReference>
<dbReference type="AlphaFoldDB" id="A0A7I7UEY2"/>
<evidence type="ECO:0000256" key="3">
    <source>
        <dbReference type="ARBA" id="ARBA00022801"/>
    </source>
</evidence>
<dbReference type="Gene3D" id="3.40.50.1820">
    <property type="entry name" value="alpha/beta hydrolase"/>
    <property type="match status" value="1"/>
</dbReference>
<dbReference type="Pfam" id="PF01083">
    <property type="entry name" value="Cutinase"/>
    <property type="match status" value="1"/>
</dbReference>
<dbReference type="PANTHER" id="PTHR33630:SF9">
    <property type="entry name" value="CUTINASE 4"/>
    <property type="match status" value="1"/>
</dbReference>
<dbReference type="SUPFAM" id="SSF53474">
    <property type="entry name" value="alpha/beta-Hydrolases"/>
    <property type="match status" value="1"/>
</dbReference>
<proteinExistence type="inferred from homology"/>
<keyword evidence="4" id="KW-1015">Disulfide bond</keyword>
<gene>
    <name evidence="5" type="ORF">MPUL_11820</name>
</gene>
<sequence length="319" mass="32791">MGAVLRVLRFERAGVTHGSAAAINHPNVPFGGWKGWGLLFRRITTLASAAAIASAAFVGLSAAVAHADPGCPDVHWFGAAGSGQRDGHMSANAGMGDDVYQSYLDLQRLVQRDGRTMTAEAVVYPAVAVPDEDAGIGDWLGFMDSVDAGAEALGAQYAAFTQRCPSTKVVLAGYSQGAMVVHRNLHTLGANPNMAAALLIADGDRLPADPTLNIGSVTSVPGAGKGVAQDWPILAGAPAPLPPAIGSRTVSVCELGDAVCDYDPDADEVSKVSMVIHTSYITSAGGYRWTQPLYELLGPAPGASQAQPVTPLGATTQTS</sequence>
<keyword evidence="2" id="KW-0719">Serine esterase</keyword>
<dbReference type="EMBL" id="AP022599">
    <property type="protein sequence ID" value="BBY80024.1"/>
    <property type="molecule type" value="Genomic_DNA"/>
</dbReference>
<protein>
    <submittedName>
        <fullName evidence="5">Cutinase</fullName>
    </submittedName>
</protein>
<reference evidence="5 6" key="1">
    <citation type="journal article" date="2019" name="Emerg. Microbes Infect.">
        <title>Comprehensive subspecies identification of 175 nontuberculous mycobacteria species based on 7547 genomic profiles.</title>
        <authorList>
            <person name="Matsumoto Y."/>
            <person name="Kinjo T."/>
            <person name="Motooka D."/>
            <person name="Nabeya D."/>
            <person name="Jung N."/>
            <person name="Uechi K."/>
            <person name="Horii T."/>
            <person name="Iida T."/>
            <person name="Fujita J."/>
            <person name="Nakamura S."/>
        </authorList>
    </citation>
    <scope>NUCLEOTIDE SEQUENCE [LARGE SCALE GENOMIC DNA]</scope>
    <source>
        <strain evidence="5 6">JCM 6370</strain>
    </source>
</reference>
<dbReference type="Proteomes" id="UP000467252">
    <property type="component" value="Chromosome"/>
</dbReference>
<keyword evidence="3" id="KW-0378">Hydrolase</keyword>
<keyword evidence="6" id="KW-1185">Reference proteome</keyword>
<comment type="similarity">
    <text evidence="1">Belongs to the cutinase family.</text>
</comment>
<evidence type="ECO:0000313" key="6">
    <source>
        <dbReference type="Proteomes" id="UP000467252"/>
    </source>
</evidence>
<evidence type="ECO:0000256" key="2">
    <source>
        <dbReference type="ARBA" id="ARBA00022487"/>
    </source>
</evidence>
<dbReference type="InterPro" id="IPR000675">
    <property type="entry name" value="Cutinase/axe"/>
</dbReference>
<evidence type="ECO:0000256" key="4">
    <source>
        <dbReference type="ARBA" id="ARBA00023157"/>
    </source>
</evidence>
<dbReference type="GO" id="GO:0052689">
    <property type="term" value="F:carboxylic ester hydrolase activity"/>
    <property type="evidence" value="ECO:0007669"/>
    <property type="project" value="UniProtKB-KW"/>
</dbReference>
<name>A0A7I7UEY2_MYCPV</name>
<dbReference type="PANTHER" id="PTHR33630">
    <property type="entry name" value="CUTINASE RV1984C-RELATED-RELATED"/>
    <property type="match status" value="1"/>
</dbReference>
<evidence type="ECO:0000256" key="1">
    <source>
        <dbReference type="ARBA" id="ARBA00007534"/>
    </source>
</evidence>